<dbReference type="EMBL" id="FQWQ01000001">
    <property type="protein sequence ID" value="SHG59243.1"/>
    <property type="molecule type" value="Genomic_DNA"/>
</dbReference>
<dbReference type="Gene3D" id="3.30.70.100">
    <property type="match status" value="1"/>
</dbReference>
<dbReference type="RefSeq" id="WP_073131587.1">
    <property type="nucleotide sequence ID" value="NZ_FQWQ01000001.1"/>
</dbReference>
<keyword evidence="2" id="KW-1185">Reference proteome</keyword>
<dbReference type="InterPro" id="IPR011008">
    <property type="entry name" value="Dimeric_a/b-barrel"/>
</dbReference>
<dbReference type="OrthoDB" id="675824at2"/>
<accession>A0A1M5L4A2</accession>
<dbReference type="AlphaFoldDB" id="A0A1M5L4A2"/>
<dbReference type="Proteomes" id="UP000184212">
    <property type="component" value="Unassembled WGS sequence"/>
</dbReference>
<organism evidence="1 2">
    <name type="scientific">Chryseolinea serpens</name>
    <dbReference type="NCBI Taxonomy" id="947013"/>
    <lineage>
        <taxon>Bacteria</taxon>
        <taxon>Pseudomonadati</taxon>
        <taxon>Bacteroidota</taxon>
        <taxon>Cytophagia</taxon>
        <taxon>Cytophagales</taxon>
        <taxon>Fulvivirgaceae</taxon>
        <taxon>Chryseolinea</taxon>
    </lineage>
</organism>
<evidence type="ECO:0000313" key="2">
    <source>
        <dbReference type="Proteomes" id="UP000184212"/>
    </source>
</evidence>
<name>A0A1M5L4A2_9BACT</name>
<dbReference type="SUPFAM" id="SSF54909">
    <property type="entry name" value="Dimeric alpha+beta barrel"/>
    <property type="match status" value="1"/>
</dbReference>
<evidence type="ECO:0000313" key="1">
    <source>
        <dbReference type="EMBL" id="SHG59243.1"/>
    </source>
</evidence>
<sequence length="100" mass="11949">MIFVTQLIYIIKGQEKVFDEFEKVAIPTISKYNGRLLFRVRPTPDTFIENQIEPPYEIHLAEFDSEQDFENFKHDEERKKFLHLKEQSIKTSIMIQGTKL</sequence>
<proteinExistence type="predicted"/>
<gene>
    <name evidence="1" type="ORF">SAMN04488109_0978</name>
</gene>
<protein>
    <submittedName>
        <fullName evidence="1">Uncharacterized protein</fullName>
    </submittedName>
</protein>
<reference evidence="1 2" key="1">
    <citation type="submission" date="2016-11" db="EMBL/GenBank/DDBJ databases">
        <authorList>
            <person name="Jaros S."/>
            <person name="Januszkiewicz K."/>
            <person name="Wedrychowicz H."/>
        </authorList>
    </citation>
    <scope>NUCLEOTIDE SEQUENCE [LARGE SCALE GENOMIC DNA]</scope>
    <source>
        <strain evidence="1 2">DSM 24574</strain>
    </source>
</reference>
<dbReference type="STRING" id="947013.SAMN04488109_0978"/>